<feature type="compositionally biased region" description="Basic and acidic residues" evidence="1">
    <location>
        <begin position="86"/>
        <end position="97"/>
    </location>
</feature>
<feature type="compositionally biased region" description="Low complexity" evidence="1">
    <location>
        <begin position="340"/>
        <end position="353"/>
    </location>
</feature>
<evidence type="ECO:0000256" key="1">
    <source>
        <dbReference type="SAM" id="MobiDB-lite"/>
    </source>
</evidence>
<accession>A0A8T1X6V4</accession>
<dbReference type="EMBL" id="JAGDFL010000057">
    <property type="protein sequence ID" value="KAG7399280.1"/>
    <property type="molecule type" value="Genomic_DNA"/>
</dbReference>
<proteinExistence type="predicted"/>
<gene>
    <name evidence="2" type="ORF">PHYBOEH_009206</name>
</gene>
<comment type="caution">
    <text evidence="2">The sequence shown here is derived from an EMBL/GenBank/DDBJ whole genome shotgun (WGS) entry which is preliminary data.</text>
</comment>
<reference evidence="2" key="1">
    <citation type="submission" date="2021-02" db="EMBL/GenBank/DDBJ databases">
        <authorList>
            <person name="Palmer J.M."/>
        </authorList>
    </citation>
    <scope>NUCLEOTIDE SEQUENCE</scope>
    <source>
        <strain evidence="2">SCRP23</strain>
    </source>
</reference>
<feature type="compositionally biased region" description="Polar residues" evidence="1">
    <location>
        <begin position="1"/>
        <end position="22"/>
    </location>
</feature>
<feature type="region of interest" description="Disordered" evidence="1">
    <location>
        <begin position="1"/>
        <end position="50"/>
    </location>
</feature>
<keyword evidence="3" id="KW-1185">Reference proteome</keyword>
<evidence type="ECO:0000313" key="2">
    <source>
        <dbReference type="EMBL" id="KAG7399280.1"/>
    </source>
</evidence>
<protein>
    <submittedName>
        <fullName evidence="2">Uncharacterized protein</fullName>
    </submittedName>
</protein>
<feature type="region of interest" description="Disordered" evidence="1">
    <location>
        <begin position="66"/>
        <end position="97"/>
    </location>
</feature>
<name>A0A8T1X6V4_9STRA</name>
<dbReference type="AlphaFoldDB" id="A0A8T1X6V4"/>
<evidence type="ECO:0000313" key="3">
    <source>
        <dbReference type="Proteomes" id="UP000693981"/>
    </source>
</evidence>
<dbReference type="OrthoDB" id="113206at2759"/>
<sequence length="418" mass="47582">MTSHSAVHHITNSNARPLSTSRSQRRAPAPKKSSGKSPTIKRKELTPATLSRTYYRRKEEKKALERQVYGMNMQLQHLKRRKDHSKRRESVEASKKKNSELRELIRGQRVIFANTQSIISEFLRGPDHSNYEPVIRLGVDQRERHNTLLAMKQQRLDEAIGFLTERSRYMAMDTEFTDLQRFQAENGDVCLVRFDIKPLRKAQSVKQAFEGVLKFSYNLEISISDLIGDITVRENDDLDWDSSVAQHRLVTSITQDVQVDTNNATFTQYWGDGSGPRVERTVGDELGLSVCNYVDEDALYPYRESERVRQDITFFVMIAKYSCHRSKLPAATHPTFGNGSPSSTISDCTSSVSGKSENDREDVVVATRWTCLRLRNPPFPLDEDIASHIRDGMEQVGQAMFTAIRHSVSGPPITRSAL</sequence>
<feature type="region of interest" description="Disordered" evidence="1">
    <location>
        <begin position="334"/>
        <end position="356"/>
    </location>
</feature>
<organism evidence="2 3">
    <name type="scientific">Phytophthora boehmeriae</name>
    <dbReference type="NCBI Taxonomy" id="109152"/>
    <lineage>
        <taxon>Eukaryota</taxon>
        <taxon>Sar</taxon>
        <taxon>Stramenopiles</taxon>
        <taxon>Oomycota</taxon>
        <taxon>Peronosporomycetes</taxon>
        <taxon>Peronosporales</taxon>
        <taxon>Peronosporaceae</taxon>
        <taxon>Phytophthora</taxon>
    </lineage>
</organism>
<dbReference type="Proteomes" id="UP000693981">
    <property type="component" value="Unassembled WGS sequence"/>
</dbReference>